<evidence type="ECO:0000313" key="12">
    <source>
        <dbReference type="EMBL" id="KAI3426046.1"/>
    </source>
</evidence>
<dbReference type="GO" id="GO:0008270">
    <property type="term" value="F:zinc ion binding"/>
    <property type="evidence" value="ECO:0007669"/>
    <property type="project" value="InterPro"/>
</dbReference>
<dbReference type="GO" id="GO:0005829">
    <property type="term" value="C:cytosol"/>
    <property type="evidence" value="ECO:0007669"/>
    <property type="project" value="TreeGrafter"/>
</dbReference>
<dbReference type="PROSITE" id="PS00965">
    <property type="entry name" value="PMI_I_1"/>
    <property type="match status" value="1"/>
</dbReference>
<dbReference type="CDD" id="cd07011">
    <property type="entry name" value="cupin_PMI_type_I_N"/>
    <property type="match status" value="1"/>
</dbReference>
<reference evidence="12" key="2">
    <citation type="submission" date="2020-11" db="EMBL/GenBank/DDBJ databases">
        <authorList>
            <person name="Cecchin M."/>
            <person name="Marcolungo L."/>
            <person name="Rossato M."/>
            <person name="Girolomoni L."/>
            <person name="Cosentino E."/>
            <person name="Cuine S."/>
            <person name="Li-Beisson Y."/>
            <person name="Delledonne M."/>
            <person name="Ballottari M."/>
        </authorList>
    </citation>
    <scope>NUCLEOTIDE SEQUENCE</scope>
    <source>
        <strain evidence="12">211/11P</strain>
        <tissue evidence="12">Whole cell</tissue>
    </source>
</reference>
<dbReference type="InterPro" id="IPR018050">
    <property type="entry name" value="Pmannose_isomerase-type1_CS"/>
</dbReference>
<evidence type="ECO:0000256" key="7">
    <source>
        <dbReference type="ARBA" id="ARBA00023235"/>
    </source>
</evidence>
<dbReference type="EC" id="5.3.1.8" evidence="4"/>
<dbReference type="InterPro" id="IPR014710">
    <property type="entry name" value="RmlC-like_jellyroll"/>
</dbReference>
<feature type="domain" description="Phosphomannose isomerase type I helical insertion" evidence="11">
    <location>
        <begin position="198"/>
        <end position="265"/>
    </location>
</feature>
<feature type="binding site" evidence="9">
    <location>
        <position position="122"/>
    </location>
    <ligand>
        <name>Zn(2+)</name>
        <dbReference type="ChEBI" id="CHEBI:29105"/>
    </ligand>
</feature>
<evidence type="ECO:0000256" key="2">
    <source>
        <dbReference type="ARBA" id="ARBA00004666"/>
    </source>
</evidence>
<feature type="active site" evidence="8">
    <location>
        <position position="303"/>
    </location>
</feature>
<dbReference type="EMBL" id="SIDB01000011">
    <property type="protein sequence ID" value="KAI3426046.1"/>
    <property type="molecule type" value="Genomic_DNA"/>
</dbReference>
<dbReference type="Pfam" id="PF20511">
    <property type="entry name" value="PMI_typeI_cat"/>
    <property type="match status" value="1"/>
</dbReference>
<dbReference type="GO" id="GO:0004476">
    <property type="term" value="F:mannose-6-phosphate isomerase activity"/>
    <property type="evidence" value="ECO:0007669"/>
    <property type="project" value="UniProtKB-EC"/>
</dbReference>
<organism evidence="12 13">
    <name type="scientific">Chlorella vulgaris</name>
    <name type="common">Green alga</name>
    <dbReference type="NCBI Taxonomy" id="3077"/>
    <lineage>
        <taxon>Eukaryota</taxon>
        <taxon>Viridiplantae</taxon>
        <taxon>Chlorophyta</taxon>
        <taxon>core chlorophytes</taxon>
        <taxon>Trebouxiophyceae</taxon>
        <taxon>Chlorellales</taxon>
        <taxon>Chlorellaceae</taxon>
        <taxon>Chlorella clade</taxon>
        <taxon>Chlorella</taxon>
    </lineage>
</organism>
<dbReference type="PIRSF" id="PIRSF001480">
    <property type="entry name" value="Mannose-6-phosphate_isomerase"/>
    <property type="match status" value="1"/>
</dbReference>
<dbReference type="InterPro" id="IPR011051">
    <property type="entry name" value="RmlC_Cupin_sf"/>
</dbReference>
<dbReference type="InterPro" id="IPR016305">
    <property type="entry name" value="Mannose-6-P_Isomerase"/>
</dbReference>
<dbReference type="GO" id="GO:0005975">
    <property type="term" value="P:carbohydrate metabolic process"/>
    <property type="evidence" value="ECO:0007669"/>
    <property type="project" value="InterPro"/>
</dbReference>
<protein>
    <recommendedName>
        <fullName evidence="4">mannose-6-phosphate isomerase</fullName>
        <ecNumber evidence="4">5.3.1.8</ecNumber>
    </recommendedName>
</protein>
<reference evidence="12" key="1">
    <citation type="journal article" date="2019" name="Plant J.">
        <title>Chlorella vulgaris genome assembly and annotation reveals the molecular basis for metabolic acclimation to high light conditions.</title>
        <authorList>
            <person name="Cecchin M."/>
            <person name="Marcolungo L."/>
            <person name="Rossato M."/>
            <person name="Girolomoni L."/>
            <person name="Cosentino E."/>
            <person name="Cuine S."/>
            <person name="Li-Beisson Y."/>
            <person name="Delledonne M."/>
            <person name="Ballottari M."/>
        </authorList>
    </citation>
    <scope>NUCLEOTIDE SEQUENCE</scope>
    <source>
        <strain evidence="12">211/11P</strain>
    </source>
</reference>
<dbReference type="SUPFAM" id="SSF51182">
    <property type="entry name" value="RmlC-like cupins"/>
    <property type="match status" value="1"/>
</dbReference>
<dbReference type="Gene3D" id="1.10.441.10">
    <property type="entry name" value="Phosphomannose Isomerase, domain 2"/>
    <property type="match status" value="1"/>
</dbReference>
<keyword evidence="5 9" id="KW-0479">Metal-binding</keyword>
<evidence type="ECO:0000256" key="9">
    <source>
        <dbReference type="PIRSR" id="PIRSR001480-2"/>
    </source>
</evidence>
<keyword evidence="7" id="KW-0413">Isomerase</keyword>
<sequence length="428" mass="46336">MEAATAVAPQPAKRTRSLLHRLTCAAQNYAWGRHHEDSEVAQLVAATGRQVDKSKPYAELWMGTHPSAPSLLADNGYTGKPLLMLLRDRPELLGAALPQFGADLPFLFKVLSVGTALSIQSHPDKALAELLHAQKPESYKDANHKPEMALALSEFEALCSFVPHEELLAAFDAVPEMAACCGPERVAAYRSSSACSLQRRQALSDAFHAVMACPPERAAACVRAVCERLTREAAAGRQLSPRELLTLRLQQQYPGDVGVLASWFLNYLRLQPGQAVALAANEPHAYISGEIIECMATSDNVIRAGLTPKLRDVEALCASLTYGQGTPQVLTGAKSAASIHLACYRPPFREFELWRYTPPAGAVERLPPPPGPLVMLVQQGAMRVRCGEQSRQLKRGDVYFVAAGAELQLDVAADATVWMAACNGMGFE</sequence>
<evidence type="ECO:0000259" key="11">
    <source>
        <dbReference type="Pfam" id="PF20512"/>
    </source>
</evidence>
<name>A0A9D4YU30_CHLVU</name>
<evidence type="ECO:0000256" key="8">
    <source>
        <dbReference type="PIRSR" id="PIRSR001480-1"/>
    </source>
</evidence>
<proteinExistence type="inferred from homology"/>
<evidence type="ECO:0000256" key="1">
    <source>
        <dbReference type="ARBA" id="ARBA00000757"/>
    </source>
</evidence>
<dbReference type="GO" id="GO:0009298">
    <property type="term" value="P:GDP-mannose biosynthetic process"/>
    <property type="evidence" value="ECO:0007669"/>
    <property type="project" value="InterPro"/>
</dbReference>
<dbReference type="PANTHER" id="PTHR10309:SF0">
    <property type="entry name" value="MANNOSE-6-PHOSPHATE ISOMERASE"/>
    <property type="match status" value="1"/>
</dbReference>
<dbReference type="InterPro" id="IPR046458">
    <property type="entry name" value="PMI_typeI_hel"/>
</dbReference>
<dbReference type="InterPro" id="IPR046457">
    <property type="entry name" value="PMI_typeI_cat"/>
</dbReference>
<dbReference type="PRINTS" id="PR00714">
    <property type="entry name" value="MAN6PISMRASE"/>
</dbReference>
<evidence type="ECO:0000259" key="10">
    <source>
        <dbReference type="Pfam" id="PF20511"/>
    </source>
</evidence>
<comment type="pathway">
    <text evidence="2">Nucleotide-sugar biosynthesis; GDP-alpha-D-mannose biosynthesis; alpha-D-mannose 1-phosphate from D-fructose 6-phosphate: step 1/2.</text>
</comment>
<keyword evidence="13" id="KW-1185">Reference proteome</keyword>
<dbReference type="Proteomes" id="UP001055712">
    <property type="component" value="Unassembled WGS sequence"/>
</dbReference>
<feature type="domain" description="Phosphomannose isomerase type I catalytic" evidence="10">
    <location>
        <begin position="19"/>
        <end position="163"/>
    </location>
</feature>
<evidence type="ECO:0000256" key="3">
    <source>
        <dbReference type="ARBA" id="ARBA00010772"/>
    </source>
</evidence>
<dbReference type="Gene3D" id="2.60.120.10">
    <property type="entry name" value="Jelly Rolls"/>
    <property type="match status" value="2"/>
</dbReference>
<comment type="caution">
    <text evidence="12">The sequence shown here is derived from an EMBL/GenBank/DDBJ whole genome shotgun (WGS) entry which is preliminary data.</text>
</comment>
<keyword evidence="6 9" id="KW-0862">Zinc</keyword>
<evidence type="ECO:0000256" key="4">
    <source>
        <dbReference type="ARBA" id="ARBA00011956"/>
    </source>
</evidence>
<dbReference type="OrthoDB" id="6605218at2759"/>
<dbReference type="Pfam" id="PF20512">
    <property type="entry name" value="PMI_typeI_hel"/>
    <property type="match status" value="1"/>
</dbReference>
<dbReference type="AlphaFoldDB" id="A0A9D4YU30"/>
<feature type="binding site" evidence="9">
    <location>
        <position position="147"/>
    </location>
    <ligand>
        <name>Zn(2+)</name>
        <dbReference type="ChEBI" id="CHEBI:29105"/>
    </ligand>
</feature>
<comment type="similarity">
    <text evidence="3">Belongs to the mannose-6-phosphate isomerase type 1 family.</text>
</comment>
<feature type="binding site" evidence="9">
    <location>
        <position position="120"/>
    </location>
    <ligand>
        <name>Zn(2+)</name>
        <dbReference type="ChEBI" id="CHEBI:29105"/>
    </ligand>
</feature>
<dbReference type="NCBIfam" id="TIGR00218">
    <property type="entry name" value="manA"/>
    <property type="match status" value="1"/>
</dbReference>
<accession>A0A9D4YU30</accession>
<evidence type="ECO:0000313" key="13">
    <source>
        <dbReference type="Proteomes" id="UP001055712"/>
    </source>
</evidence>
<evidence type="ECO:0000256" key="5">
    <source>
        <dbReference type="ARBA" id="ARBA00022723"/>
    </source>
</evidence>
<gene>
    <name evidence="12" type="ORF">D9Q98_008014</name>
</gene>
<evidence type="ECO:0000256" key="6">
    <source>
        <dbReference type="ARBA" id="ARBA00022833"/>
    </source>
</evidence>
<dbReference type="PANTHER" id="PTHR10309">
    <property type="entry name" value="MANNOSE-6-PHOSPHATE ISOMERASE"/>
    <property type="match status" value="1"/>
</dbReference>
<dbReference type="InterPro" id="IPR001250">
    <property type="entry name" value="Man6P_Isoase-1"/>
</dbReference>
<comment type="catalytic activity">
    <reaction evidence="1">
        <text>D-mannose 6-phosphate = D-fructose 6-phosphate</text>
        <dbReference type="Rhea" id="RHEA:12356"/>
        <dbReference type="ChEBI" id="CHEBI:58735"/>
        <dbReference type="ChEBI" id="CHEBI:61527"/>
        <dbReference type="EC" id="5.3.1.8"/>
    </reaction>
</comment>
<dbReference type="PROSITE" id="PS00966">
    <property type="entry name" value="PMI_I_2"/>
    <property type="match status" value="1"/>
</dbReference>
<feature type="binding site" evidence="9">
    <location>
        <position position="284"/>
    </location>
    <ligand>
        <name>Zn(2+)</name>
        <dbReference type="ChEBI" id="CHEBI:29105"/>
    </ligand>
</feature>
<comment type="cofactor">
    <cofactor evidence="9">
        <name>Zn(2+)</name>
        <dbReference type="ChEBI" id="CHEBI:29105"/>
    </cofactor>
    <text evidence="9">Binds 1 zinc ion per subunit.</text>
</comment>